<reference evidence="2" key="1">
    <citation type="submission" date="2023-06" db="EMBL/GenBank/DDBJ databases">
        <authorList>
            <person name="Kurt Z."/>
        </authorList>
    </citation>
    <scope>NUCLEOTIDE SEQUENCE</scope>
</reference>
<accession>A0AA86Q5B1</accession>
<feature type="transmembrane region" description="Helical" evidence="1">
    <location>
        <begin position="6"/>
        <end position="26"/>
    </location>
</feature>
<reference evidence="3 4" key="2">
    <citation type="submission" date="2024-07" db="EMBL/GenBank/DDBJ databases">
        <authorList>
            <person name="Akdeniz Z."/>
        </authorList>
    </citation>
    <scope>NUCLEOTIDE SEQUENCE [LARGE SCALE GENOMIC DNA]</scope>
</reference>
<keyword evidence="1" id="KW-0472">Membrane</keyword>
<dbReference type="AlphaFoldDB" id="A0AA86Q5B1"/>
<gene>
    <name evidence="2" type="ORF">HINF_LOCUS37257</name>
    <name evidence="3" type="ORF">HINF_LOCUS54337</name>
</gene>
<name>A0AA86Q5B1_9EUKA</name>
<proteinExistence type="predicted"/>
<dbReference type="EMBL" id="CATOUU010000802">
    <property type="protein sequence ID" value="CAI9949612.1"/>
    <property type="molecule type" value="Genomic_DNA"/>
</dbReference>
<keyword evidence="4" id="KW-1185">Reference proteome</keyword>
<dbReference type="Proteomes" id="UP001642409">
    <property type="component" value="Unassembled WGS sequence"/>
</dbReference>
<dbReference type="EMBL" id="CAXDID020000282">
    <property type="protein sequence ID" value="CAL6070191.1"/>
    <property type="molecule type" value="Genomic_DNA"/>
</dbReference>
<evidence type="ECO:0000313" key="4">
    <source>
        <dbReference type="Proteomes" id="UP001642409"/>
    </source>
</evidence>
<evidence type="ECO:0000313" key="3">
    <source>
        <dbReference type="EMBL" id="CAL6070191.1"/>
    </source>
</evidence>
<sequence length="104" mass="11386">MVVTIFDLLLIPTLVFYTAIPSIMIISHYMSFSLAHVPSLQLSTVTPSPSDPALPWASPSSGSLTVSLTLLRCDGAFMQSISDQAGVMQLVVFFRLTVHCKYQH</sequence>
<evidence type="ECO:0000256" key="1">
    <source>
        <dbReference type="SAM" id="Phobius"/>
    </source>
</evidence>
<evidence type="ECO:0000313" key="2">
    <source>
        <dbReference type="EMBL" id="CAI9949612.1"/>
    </source>
</evidence>
<protein>
    <submittedName>
        <fullName evidence="3">Hypothetical_protein</fullName>
    </submittedName>
</protein>
<comment type="caution">
    <text evidence="2">The sequence shown here is derived from an EMBL/GenBank/DDBJ whole genome shotgun (WGS) entry which is preliminary data.</text>
</comment>
<organism evidence="2">
    <name type="scientific">Hexamita inflata</name>
    <dbReference type="NCBI Taxonomy" id="28002"/>
    <lineage>
        <taxon>Eukaryota</taxon>
        <taxon>Metamonada</taxon>
        <taxon>Diplomonadida</taxon>
        <taxon>Hexamitidae</taxon>
        <taxon>Hexamitinae</taxon>
        <taxon>Hexamita</taxon>
    </lineage>
</organism>
<keyword evidence="1" id="KW-0812">Transmembrane</keyword>
<keyword evidence="1" id="KW-1133">Transmembrane helix</keyword>